<accession>A0A9P6QTH6</accession>
<dbReference type="AlphaFoldDB" id="A0A9P6QTH6"/>
<feature type="region of interest" description="Disordered" evidence="1">
    <location>
        <begin position="1"/>
        <end position="20"/>
    </location>
</feature>
<feature type="region of interest" description="Disordered" evidence="1">
    <location>
        <begin position="438"/>
        <end position="467"/>
    </location>
</feature>
<evidence type="ECO:0000313" key="3">
    <source>
        <dbReference type="Proteomes" id="UP000823405"/>
    </source>
</evidence>
<dbReference type="OrthoDB" id="2399547at2759"/>
<reference evidence="2" key="1">
    <citation type="journal article" date="2020" name="Fungal Divers.">
        <title>Resolving the Mortierellaceae phylogeny through synthesis of multi-gene phylogenetics and phylogenomics.</title>
        <authorList>
            <person name="Vandepol N."/>
            <person name="Liber J."/>
            <person name="Desiro A."/>
            <person name="Na H."/>
            <person name="Kennedy M."/>
            <person name="Barry K."/>
            <person name="Grigoriev I.V."/>
            <person name="Miller A.N."/>
            <person name="O'Donnell K."/>
            <person name="Stajich J.E."/>
            <person name="Bonito G."/>
        </authorList>
    </citation>
    <scope>NUCLEOTIDE SEQUENCE</scope>
    <source>
        <strain evidence="2">NVP60</strain>
    </source>
</reference>
<dbReference type="Proteomes" id="UP000823405">
    <property type="component" value="Unassembled WGS sequence"/>
</dbReference>
<evidence type="ECO:0000256" key="1">
    <source>
        <dbReference type="SAM" id="MobiDB-lite"/>
    </source>
</evidence>
<sequence>MSIPSAQTAKKAYRTLKKAASPYETREHFNTFFKDPPNAADLLRRVRPPSPDAPEIPDEPLEEQGTKAPFRGLQFGPTNRENVFLAVLFLRNNLREIAKPQDDNFQFGLGKEGQGFRQLASLLSMAEPTLKRVTPGPLHNLYERVLKERRDLTNFLTRETGRGWTDTRFSEIAEELVAIADEITARDNRRVSAKENKLAEQDVLSKRSTFQMMHPLGSRQRLDDREDNEQAGHDAGGSGDVGMKLVDQVEPTTPLALNPSDVQASSEAVAASFVLTPWQVPGYQAPAGIFTAQGPSNPIRGPSAAKRKATVDNDAFTRIDNLAAKSERFEEEGKRRQNIVDAKIEGLEHELKSIRTLCMDLQATNNTFHDTLNKFRDTLNSINREVSKAFNLQSGEWVARHTQLEVMVKNIQLDLASINPVSSSHSHFLPITSIPSASSYQRPSISMSSQYESTPAVRRQQPPVEKQ</sequence>
<protein>
    <submittedName>
        <fullName evidence="2">Uncharacterized protein</fullName>
    </submittedName>
</protein>
<feature type="region of interest" description="Disordered" evidence="1">
    <location>
        <begin position="28"/>
        <end position="65"/>
    </location>
</feature>
<organism evidence="2 3">
    <name type="scientific">Linnemannia gamsii</name>
    <dbReference type="NCBI Taxonomy" id="64522"/>
    <lineage>
        <taxon>Eukaryota</taxon>
        <taxon>Fungi</taxon>
        <taxon>Fungi incertae sedis</taxon>
        <taxon>Mucoromycota</taxon>
        <taxon>Mortierellomycotina</taxon>
        <taxon>Mortierellomycetes</taxon>
        <taxon>Mortierellales</taxon>
        <taxon>Mortierellaceae</taxon>
        <taxon>Linnemannia</taxon>
    </lineage>
</organism>
<comment type="caution">
    <text evidence="2">The sequence shown here is derived from an EMBL/GenBank/DDBJ whole genome shotgun (WGS) entry which is preliminary data.</text>
</comment>
<gene>
    <name evidence="2" type="ORF">BGZ97_003290</name>
</gene>
<feature type="compositionally biased region" description="Polar residues" evidence="1">
    <location>
        <begin position="438"/>
        <end position="453"/>
    </location>
</feature>
<feature type="region of interest" description="Disordered" evidence="1">
    <location>
        <begin position="208"/>
        <end position="242"/>
    </location>
</feature>
<feature type="compositionally biased region" description="Basic and acidic residues" evidence="1">
    <location>
        <begin position="220"/>
        <end position="232"/>
    </location>
</feature>
<name>A0A9P6QTH6_9FUNG</name>
<proteinExistence type="predicted"/>
<keyword evidence="3" id="KW-1185">Reference proteome</keyword>
<dbReference type="EMBL" id="JAAAIN010001770">
    <property type="protein sequence ID" value="KAG0300327.1"/>
    <property type="molecule type" value="Genomic_DNA"/>
</dbReference>
<evidence type="ECO:0000313" key="2">
    <source>
        <dbReference type="EMBL" id="KAG0300327.1"/>
    </source>
</evidence>